<accession>A0A3N0GQ37</accession>
<dbReference type="CDD" id="cd07067">
    <property type="entry name" value="HP_PGM_like"/>
    <property type="match status" value="1"/>
</dbReference>
<dbReference type="Proteomes" id="UP000279994">
    <property type="component" value="Unassembled WGS sequence"/>
</dbReference>
<sequence length="168" mass="17505">MVMRHAKAEPVAASDHARRLVERGRQDAAEAGQWARAQGVLPDHAFVSTAARAHETWMSFSSGAALDLEPELDAGLYSAGPDSALEVLRSAPPSAATVMVVGHNPTMAHLVHLLDDGRAEPTAFAQIGAGFPTSAVAVLEVAGDWADLEVAAARIALVHIGRSGSARD</sequence>
<dbReference type="InterPro" id="IPR013078">
    <property type="entry name" value="His_Pase_superF_clade-1"/>
</dbReference>
<dbReference type="EMBL" id="RJSF01000040">
    <property type="protein sequence ID" value="RNM14278.1"/>
    <property type="molecule type" value="Genomic_DNA"/>
</dbReference>
<gene>
    <name evidence="1" type="ORF">EFL26_15280</name>
</gene>
<dbReference type="Gene3D" id="3.40.50.1240">
    <property type="entry name" value="Phosphoglycerate mutase-like"/>
    <property type="match status" value="1"/>
</dbReference>
<protein>
    <submittedName>
        <fullName evidence="1">Histidine phosphatase family protein</fullName>
    </submittedName>
</protein>
<keyword evidence="2" id="KW-1185">Reference proteome</keyword>
<proteinExistence type="predicted"/>
<dbReference type="SUPFAM" id="SSF53254">
    <property type="entry name" value="Phosphoglycerate mutase-like"/>
    <property type="match status" value="1"/>
</dbReference>
<evidence type="ECO:0000313" key="1">
    <source>
        <dbReference type="EMBL" id="RNM14278.1"/>
    </source>
</evidence>
<dbReference type="InterPro" id="IPR029033">
    <property type="entry name" value="His_PPase_superfam"/>
</dbReference>
<comment type="caution">
    <text evidence="1">The sequence shown here is derived from an EMBL/GenBank/DDBJ whole genome shotgun (WGS) entry which is preliminary data.</text>
</comment>
<organism evidence="1 2">
    <name type="scientific">Nocardioides pocheonensis</name>
    <dbReference type="NCBI Taxonomy" id="661485"/>
    <lineage>
        <taxon>Bacteria</taxon>
        <taxon>Bacillati</taxon>
        <taxon>Actinomycetota</taxon>
        <taxon>Actinomycetes</taxon>
        <taxon>Propionibacteriales</taxon>
        <taxon>Nocardioidaceae</taxon>
        <taxon>Nocardioides</taxon>
    </lineage>
</organism>
<evidence type="ECO:0000313" key="2">
    <source>
        <dbReference type="Proteomes" id="UP000279994"/>
    </source>
</evidence>
<name>A0A3N0GQ37_9ACTN</name>
<reference evidence="1 2" key="1">
    <citation type="submission" date="2018-11" db="EMBL/GenBank/DDBJ databases">
        <authorList>
            <person name="Li F."/>
        </authorList>
    </citation>
    <scope>NUCLEOTIDE SEQUENCE [LARGE SCALE GENOMIC DNA]</scope>
    <source>
        <strain evidence="1 2">Gsoil 818</strain>
    </source>
</reference>
<dbReference type="AlphaFoldDB" id="A0A3N0GQ37"/>